<name>A0A1M6NIT1_9FLAO</name>
<accession>A0A1M6NIT1</accession>
<feature type="transmembrane region" description="Helical" evidence="7">
    <location>
        <begin position="524"/>
        <end position="541"/>
    </location>
</feature>
<keyword evidence="4" id="KW-0201">Cytochrome c-type biogenesis</keyword>
<dbReference type="Pfam" id="PF13899">
    <property type="entry name" value="Thioredoxin_7"/>
    <property type="match status" value="1"/>
</dbReference>
<feature type="transmembrane region" description="Helical" evidence="7">
    <location>
        <begin position="487"/>
        <end position="504"/>
    </location>
</feature>
<dbReference type="InterPro" id="IPR036249">
    <property type="entry name" value="Thioredoxin-like_sf"/>
</dbReference>
<dbReference type="Gene3D" id="3.40.30.10">
    <property type="entry name" value="Glutaredoxin"/>
    <property type="match status" value="1"/>
</dbReference>
<dbReference type="AlphaFoldDB" id="A0A1M6NIT1"/>
<evidence type="ECO:0000313" key="10">
    <source>
        <dbReference type="Proteomes" id="UP000184498"/>
    </source>
</evidence>
<dbReference type="Pfam" id="PF02683">
    <property type="entry name" value="DsbD_TM"/>
    <property type="match status" value="1"/>
</dbReference>
<dbReference type="InterPro" id="IPR003834">
    <property type="entry name" value="Cyt_c_assmbl_TM_dom"/>
</dbReference>
<evidence type="ECO:0000256" key="4">
    <source>
        <dbReference type="ARBA" id="ARBA00022748"/>
    </source>
</evidence>
<evidence type="ECO:0000256" key="7">
    <source>
        <dbReference type="SAM" id="Phobius"/>
    </source>
</evidence>
<sequence>MFCGKAHNVVYFVTKHCEPCGENEKRKKKMKDLKLVLSTLFLLIITLFNAQIKNPVKFKFDVVSVGKDEYEAVLTGTIEDKWHIYSQDLPPDSGIPTEFKITSKQGIQLLGKVQELGKKHDEFSEAFGAQIVYYSNKVVFKQKFKPKDATKPATITAEIMYQTCNDRVCLAPNTLEFEKQIEGIKTVASTENVDNTKDTVYEVAPAGQVGTVLKPTNIESPAVAKQDGLKINSLDFKNPLTNCGTAQQKPANDNWLVLGLGFLGGLIALLTPCVFPMIPLTVSFFTKGNKDKAKGKRDSFIYGFFILLIFVLLSIPFHIIDGISGNIFNQISTNIWLNLFFFAIFLFFALSFFGYYEITLPSSIANKSSKAEEAGGLIGVFFMALTLVIVSFSCTGPILGSLLGGVVAGATNVPTLLTFALAGFGLAWALVFGLLALFPQALQSLPKSGGWMNTVKVVLGFIELALALKFLSKADLVSKTFLLKRELFIGLWIIIAIGLVIYLFGKIRFPHDDKNPKISLGRRILGVFGIVFVVYLIQGLIPSEKPKLQLLSGILPPLNVSYFHKEEDGILGLKPYHNYFEAIEVAKKENKPVLIDFTGYGCENCRKMEEFVWSQDDILPILQNDVIVASVYVDDKEELPENEQIKIDMGEGQMKKVKTIGDKWSLFQQVNFNNNSQPHYVLVTPDQKVINSPVSGYMPKEDFKKFLKCGIEYYKNK</sequence>
<dbReference type="Pfam" id="PF11412">
    <property type="entry name" value="DsbD_N"/>
    <property type="match status" value="1"/>
</dbReference>
<dbReference type="Proteomes" id="UP000184498">
    <property type="component" value="Unassembled WGS sequence"/>
</dbReference>
<evidence type="ECO:0000256" key="3">
    <source>
        <dbReference type="ARBA" id="ARBA00022692"/>
    </source>
</evidence>
<feature type="transmembrane region" description="Helical" evidence="7">
    <location>
        <begin position="377"/>
        <end position="410"/>
    </location>
</feature>
<keyword evidence="2" id="KW-1003">Cell membrane</keyword>
<dbReference type="GO" id="GO:0015035">
    <property type="term" value="F:protein-disulfide reductase activity"/>
    <property type="evidence" value="ECO:0007669"/>
    <property type="project" value="TreeGrafter"/>
</dbReference>
<dbReference type="PROSITE" id="PS51352">
    <property type="entry name" value="THIOREDOXIN_2"/>
    <property type="match status" value="1"/>
</dbReference>
<keyword evidence="3 7" id="KW-0812">Transmembrane</keyword>
<comment type="subcellular location">
    <subcellularLocation>
        <location evidence="1">Cell membrane</location>
        <topology evidence="1">Multi-pass membrane protein</topology>
    </subcellularLocation>
</comment>
<dbReference type="GO" id="GO:0045454">
    <property type="term" value="P:cell redox homeostasis"/>
    <property type="evidence" value="ECO:0007669"/>
    <property type="project" value="TreeGrafter"/>
</dbReference>
<dbReference type="STRING" id="216903.SAMN05444371_0446"/>
<feature type="transmembrane region" description="Helical" evidence="7">
    <location>
        <begin position="299"/>
        <end position="320"/>
    </location>
</feature>
<dbReference type="PANTHER" id="PTHR32234">
    <property type="entry name" value="THIOL:DISULFIDE INTERCHANGE PROTEIN DSBD"/>
    <property type="match status" value="1"/>
</dbReference>
<gene>
    <name evidence="9" type="ORF">SAMN05444371_0446</name>
</gene>
<feature type="domain" description="Thioredoxin" evidence="8">
    <location>
        <begin position="549"/>
        <end position="712"/>
    </location>
</feature>
<keyword evidence="5 7" id="KW-1133">Transmembrane helix</keyword>
<feature type="transmembrane region" description="Helical" evidence="7">
    <location>
        <begin position="416"/>
        <end position="438"/>
    </location>
</feature>
<feature type="transmembrane region" description="Helical" evidence="7">
    <location>
        <begin position="450"/>
        <end position="467"/>
    </location>
</feature>
<evidence type="ECO:0000256" key="2">
    <source>
        <dbReference type="ARBA" id="ARBA00022475"/>
    </source>
</evidence>
<keyword evidence="10" id="KW-1185">Reference proteome</keyword>
<dbReference type="GO" id="GO:0005886">
    <property type="term" value="C:plasma membrane"/>
    <property type="evidence" value="ECO:0007669"/>
    <property type="project" value="UniProtKB-SubCell"/>
</dbReference>
<evidence type="ECO:0000259" key="8">
    <source>
        <dbReference type="PROSITE" id="PS51352"/>
    </source>
</evidence>
<proteinExistence type="predicted"/>
<dbReference type="PANTHER" id="PTHR32234:SF0">
    <property type="entry name" value="THIOL:DISULFIDE INTERCHANGE PROTEIN DSBD"/>
    <property type="match status" value="1"/>
</dbReference>
<dbReference type="InterPro" id="IPR036929">
    <property type="entry name" value="DsbDN_sf"/>
</dbReference>
<dbReference type="Gene3D" id="2.60.40.1250">
    <property type="entry name" value="Thiol:disulfide interchange protein DsbD, N-terminal domain"/>
    <property type="match status" value="1"/>
</dbReference>
<keyword evidence="6 7" id="KW-0472">Membrane</keyword>
<dbReference type="SUPFAM" id="SSF52833">
    <property type="entry name" value="Thioredoxin-like"/>
    <property type="match status" value="1"/>
</dbReference>
<evidence type="ECO:0000313" key="9">
    <source>
        <dbReference type="EMBL" id="SHJ95645.1"/>
    </source>
</evidence>
<feature type="transmembrane region" description="Helical" evidence="7">
    <location>
        <begin position="335"/>
        <end position="356"/>
    </location>
</feature>
<dbReference type="InterPro" id="IPR013766">
    <property type="entry name" value="Thioredoxin_domain"/>
</dbReference>
<feature type="transmembrane region" description="Helical" evidence="7">
    <location>
        <begin position="35"/>
        <end position="52"/>
    </location>
</feature>
<evidence type="ECO:0000256" key="6">
    <source>
        <dbReference type="ARBA" id="ARBA00023136"/>
    </source>
</evidence>
<dbReference type="InterPro" id="IPR028250">
    <property type="entry name" value="DsbDN"/>
</dbReference>
<protein>
    <submittedName>
        <fullName evidence="9">Thiol:disulfide interchange protein DsbD</fullName>
    </submittedName>
</protein>
<evidence type="ECO:0000256" key="5">
    <source>
        <dbReference type="ARBA" id="ARBA00022989"/>
    </source>
</evidence>
<dbReference type="EMBL" id="FRAM01000001">
    <property type="protein sequence ID" value="SHJ95645.1"/>
    <property type="molecule type" value="Genomic_DNA"/>
</dbReference>
<dbReference type="GO" id="GO:0017004">
    <property type="term" value="P:cytochrome complex assembly"/>
    <property type="evidence" value="ECO:0007669"/>
    <property type="project" value="UniProtKB-KW"/>
</dbReference>
<feature type="transmembrane region" description="Helical" evidence="7">
    <location>
        <begin position="255"/>
        <end position="278"/>
    </location>
</feature>
<reference evidence="10" key="1">
    <citation type="submission" date="2016-11" db="EMBL/GenBank/DDBJ databases">
        <authorList>
            <person name="Varghese N."/>
            <person name="Submissions S."/>
        </authorList>
    </citation>
    <scope>NUCLEOTIDE SEQUENCE [LARGE SCALE GENOMIC DNA]</scope>
    <source>
        <strain evidence="10">DSM 18016</strain>
    </source>
</reference>
<organism evidence="9 10">
    <name type="scientific">Epilithonimonas mollis</name>
    <dbReference type="NCBI Taxonomy" id="216903"/>
    <lineage>
        <taxon>Bacteria</taxon>
        <taxon>Pseudomonadati</taxon>
        <taxon>Bacteroidota</taxon>
        <taxon>Flavobacteriia</taxon>
        <taxon>Flavobacteriales</taxon>
        <taxon>Weeksellaceae</taxon>
        <taxon>Chryseobacterium group</taxon>
        <taxon>Epilithonimonas</taxon>
    </lineage>
</organism>
<evidence type="ECO:0000256" key="1">
    <source>
        <dbReference type="ARBA" id="ARBA00004651"/>
    </source>
</evidence>